<comment type="similarity">
    <text evidence="1 4">Belongs to the glycosyl hydrolase 32 family.</text>
</comment>
<dbReference type="OMA" id="VFWHDES"/>
<evidence type="ECO:0000259" key="7">
    <source>
        <dbReference type="Pfam" id="PF08244"/>
    </source>
</evidence>
<protein>
    <submittedName>
        <fullName evidence="8">Glycoside hydrolase family 32 protein</fullName>
    </submittedName>
</protein>
<organism evidence="8 9">
    <name type="scientific">Coniophora puteana (strain RWD-64-598)</name>
    <name type="common">Brown rot fungus</name>
    <dbReference type="NCBI Taxonomy" id="741705"/>
    <lineage>
        <taxon>Eukaryota</taxon>
        <taxon>Fungi</taxon>
        <taxon>Dikarya</taxon>
        <taxon>Basidiomycota</taxon>
        <taxon>Agaricomycotina</taxon>
        <taxon>Agaricomycetes</taxon>
        <taxon>Agaricomycetidae</taxon>
        <taxon>Boletales</taxon>
        <taxon>Coniophorineae</taxon>
        <taxon>Coniophoraceae</taxon>
        <taxon>Coniophora</taxon>
    </lineage>
</organism>
<dbReference type="InterPro" id="IPR013189">
    <property type="entry name" value="Glyco_hydro_32_C"/>
</dbReference>
<dbReference type="PANTHER" id="PTHR42800">
    <property type="entry name" value="EXOINULINASE INUD (AFU_ORTHOLOGUE AFUA_5G00480)"/>
    <property type="match status" value="1"/>
</dbReference>
<dbReference type="SUPFAM" id="SSF49899">
    <property type="entry name" value="Concanavalin A-like lectins/glucanases"/>
    <property type="match status" value="1"/>
</dbReference>
<dbReference type="PANTHER" id="PTHR42800:SF1">
    <property type="entry name" value="EXOINULINASE INUD (AFU_ORTHOLOGUE AFUA_5G00480)"/>
    <property type="match status" value="1"/>
</dbReference>
<feature type="domain" description="Glycosyl hydrolase family 32 N-terminal" evidence="6">
    <location>
        <begin position="459"/>
        <end position="548"/>
    </location>
</feature>
<dbReference type="CDD" id="cd18622">
    <property type="entry name" value="GH32_Inu-like"/>
    <property type="match status" value="1"/>
</dbReference>
<dbReference type="InterPro" id="IPR001362">
    <property type="entry name" value="Glyco_hydro_32"/>
</dbReference>
<evidence type="ECO:0000313" key="9">
    <source>
        <dbReference type="Proteomes" id="UP000053558"/>
    </source>
</evidence>
<accession>A0A5M3MWX3</accession>
<dbReference type="Gene3D" id="2.60.120.560">
    <property type="entry name" value="Exo-inulinase, domain 1"/>
    <property type="match status" value="1"/>
</dbReference>
<dbReference type="Gene3D" id="2.115.10.20">
    <property type="entry name" value="Glycosyl hydrolase domain, family 43"/>
    <property type="match status" value="2"/>
</dbReference>
<dbReference type="GeneID" id="19207448"/>
<feature type="chain" id="PRO_5024387000" evidence="5">
    <location>
        <begin position="21"/>
        <end position="718"/>
    </location>
</feature>
<evidence type="ECO:0000256" key="5">
    <source>
        <dbReference type="SAM" id="SignalP"/>
    </source>
</evidence>
<keyword evidence="3 4" id="KW-0326">Glycosidase</keyword>
<evidence type="ECO:0000256" key="4">
    <source>
        <dbReference type="RuleBase" id="RU362110"/>
    </source>
</evidence>
<dbReference type="Proteomes" id="UP000053558">
    <property type="component" value="Unassembled WGS sequence"/>
</dbReference>
<dbReference type="InterPro" id="IPR013320">
    <property type="entry name" value="ConA-like_dom_sf"/>
</dbReference>
<keyword evidence="9" id="KW-1185">Reference proteome</keyword>
<keyword evidence="5" id="KW-0732">Signal</keyword>
<dbReference type="SUPFAM" id="SSF75005">
    <property type="entry name" value="Arabinanase/levansucrase/invertase"/>
    <property type="match status" value="1"/>
</dbReference>
<dbReference type="GO" id="GO:0005987">
    <property type="term" value="P:sucrose catabolic process"/>
    <property type="evidence" value="ECO:0007669"/>
    <property type="project" value="TreeGrafter"/>
</dbReference>
<dbReference type="OrthoDB" id="202537at2759"/>
<gene>
    <name evidence="8" type="ORF">CONPUDRAFT_51378</name>
</gene>
<evidence type="ECO:0000313" key="8">
    <source>
        <dbReference type="EMBL" id="EIW83570.1"/>
    </source>
</evidence>
<evidence type="ECO:0000256" key="3">
    <source>
        <dbReference type="ARBA" id="ARBA00023295"/>
    </source>
</evidence>
<dbReference type="EMBL" id="JH711575">
    <property type="protein sequence ID" value="EIW83570.1"/>
    <property type="molecule type" value="Genomic_DNA"/>
</dbReference>
<dbReference type="GO" id="GO:0004575">
    <property type="term" value="F:sucrose alpha-glucosidase activity"/>
    <property type="evidence" value="ECO:0007669"/>
    <property type="project" value="TreeGrafter"/>
</dbReference>
<dbReference type="InterPro" id="IPR013148">
    <property type="entry name" value="Glyco_hydro_32_N"/>
</dbReference>
<dbReference type="Pfam" id="PF00251">
    <property type="entry name" value="Glyco_hydro_32N"/>
    <property type="match status" value="2"/>
</dbReference>
<evidence type="ECO:0000256" key="1">
    <source>
        <dbReference type="ARBA" id="ARBA00009902"/>
    </source>
</evidence>
<keyword evidence="2 4" id="KW-0378">Hydrolase</keyword>
<dbReference type="AlphaFoldDB" id="A0A5M3MWX3"/>
<reference evidence="9" key="1">
    <citation type="journal article" date="2012" name="Science">
        <title>The Paleozoic origin of enzymatic lignin decomposition reconstructed from 31 fungal genomes.</title>
        <authorList>
            <person name="Floudas D."/>
            <person name="Binder M."/>
            <person name="Riley R."/>
            <person name="Barry K."/>
            <person name="Blanchette R.A."/>
            <person name="Henrissat B."/>
            <person name="Martinez A.T."/>
            <person name="Otillar R."/>
            <person name="Spatafora J.W."/>
            <person name="Yadav J.S."/>
            <person name="Aerts A."/>
            <person name="Benoit I."/>
            <person name="Boyd A."/>
            <person name="Carlson A."/>
            <person name="Copeland A."/>
            <person name="Coutinho P.M."/>
            <person name="de Vries R.P."/>
            <person name="Ferreira P."/>
            <person name="Findley K."/>
            <person name="Foster B."/>
            <person name="Gaskell J."/>
            <person name="Glotzer D."/>
            <person name="Gorecki P."/>
            <person name="Heitman J."/>
            <person name="Hesse C."/>
            <person name="Hori C."/>
            <person name="Igarashi K."/>
            <person name="Jurgens J.A."/>
            <person name="Kallen N."/>
            <person name="Kersten P."/>
            <person name="Kohler A."/>
            <person name="Kuees U."/>
            <person name="Kumar T.K.A."/>
            <person name="Kuo A."/>
            <person name="LaButti K."/>
            <person name="Larrondo L.F."/>
            <person name="Lindquist E."/>
            <person name="Ling A."/>
            <person name="Lombard V."/>
            <person name="Lucas S."/>
            <person name="Lundell T."/>
            <person name="Martin R."/>
            <person name="McLaughlin D.J."/>
            <person name="Morgenstern I."/>
            <person name="Morin E."/>
            <person name="Murat C."/>
            <person name="Nagy L.G."/>
            <person name="Nolan M."/>
            <person name="Ohm R.A."/>
            <person name="Patyshakuliyeva A."/>
            <person name="Rokas A."/>
            <person name="Ruiz-Duenas F.J."/>
            <person name="Sabat G."/>
            <person name="Salamov A."/>
            <person name="Samejima M."/>
            <person name="Schmutz J."/>
            <person name="Slot J.C."/>
            <person name="St John F."/>
            <person name="Stenlid J."/>
            <person name="Sun H."/>
            <person name="Sun S."/>
            <person name="Syed K."/>
            <person name="Tsang A."/>
            <person name="Wiebenga A."/>
            <person name="Young D."/>
            <person name="Pisabarro A."/>
            <person name="Eastwood D.C."/>
            <person name="Martin F."/>
            <person name="Cullen D."/>
            <person name="Grigoriev I.V."/>
            <person name="Hibbett D.S."/>
        </authorList>
    </citation>
    <scope>NUCLEOTIDE SEQUENCE [LARGE SCALE GENOMIC DNA]</scope>
    <source>
        <strain evidence="9">RWD-64-598 SS2</strain>
    </source>
</reference>
<dbReference type="InterPro" id="IPR023296">
    <property type="entry name" value="Glyco_hydro_beta-prop_sf"/>
</dbReference>
<comment type="caution">
    <text evidence="8">The sequence shown here is derived from an EMBL/GenBank/DDBJ whole genome shotgun (WGS) entry which is preliminary data.</text>
</comment>
<dbReference type="KEGG" id="cput:CONPUDRAFT_51378"/>
<feature type="signal peptide" evidence="5">
    <location>
        <begin position="1"/>
        <end position="20"/>
    </location>
</feature>
<dbReference type="RefSeq" id="XP_007765353.1">
    <property type="nucleotide sequence ID" value="XM_007767163.1"/>
</dbReference>
<feature type="domain" description="Glycosyl hydrolase family 32 C-terminal" evidence="7">
    <location>
        <begin position="576"/>
        <end position="707"/>
    </location>
</feature>
<name>A0A5M3MWX3_CONPW</name>
<evidence type="ECO:0000256" key="2">
    <source>
        <dbReference type="ARBA" id="ARBA00022801"/>
    </source>
</evidence>
<feature type="domain" description="Glycosyl hydrolase family 32 N-terminal" evidence="6">
    <location>
        <begin position="32"/>
        <end position="302"/>
    </location>
</feature>
<proteinExistence type="inferred from homology"/>
<dbReference type="Pfam" id="PF08244">
    <property type="entry name" value="Glyco_hydro_32C"/>
    <property type="match status" value="1"/>
</dbReference>
<dbReference type="SMART" id="SM00640">
    <property type="entry name" value="Glyco_32"/>
    <property type="match status" value="1"/>
</dbReference>
<sequence>MRTSSVFVGACLLGAHIAASQDYGEPYRPQFHFTTPKNWINDPNGLLLHNGQYHLFNQYNPNGSEAGDTSWSHAISTDLTHWDDQPLAIPYDADASGALAAMYYTGSAVSDDANTSGFGMNGTTPLVAVFTIAYTQNVSASGGREVLAGTQAQGIAYSIDNGTTWTKYADNPVIALPPSQYQNQSQNFRDPYVSWYPPSPDGKTGGDGGHWAMVVSLSSLQKLLIYTSSDLKNWTQTSEFGPYNTQGGAWECPNLFPLTYANGSAGMKWVIHAGASPGPANGTGTQFFVGDFNGTTFTPDPSTIIDISQASPPDGEVFADFEQTTFTAAGWNATGDFVGFGPVTGAIGSQQNVSGFKGLRLVDTYFNEDLSKGTLTSQPFNITKPYIAFLIGGGYNPYNPDTYGTSADNSTALLLWVDGTVVASATGRNDEYLQWDSFHVANWTGQTAYLEIVDMGNVSWGHINVDQITFASGPVMTSPANWVDWGPDFYAAATYNGIGDYRRLGMAWMTNGEYAGDIPTSPFRGSMTIPRTYALATVGGRDVIVQTPDMGLFSLEASRPFAASYDSLSANTMLNITWQAMDLNLTFSSANLTALAIDSRFGISLRGTPDGSVETVVGYDFGEKQMYVDRTHYGGTFVADVFPDTFYAPLEPSADGMVTLRILLDWSGVEVFGGKGESVITAQIFPDANALTTKLFVDGDQVSDVKVSAREVSSAWST</sequence>
<dbReference type="GO" id="GO:0005737">
    <property type="term" value="C:cytoplasm"/>
    <property type="evidence" value="ECO:0007669"/>
    <property type="project" value="TreeGrafter"/>
</dbReference>
<evidence type="ECO:0000259" key="6">
    <source>
        <dbReference type="Pfam" id="PF00251"/>
    </source>
</evidence>